<dbReference type="RefSeq" id="WP_222991287.1">
    <property type="nucleotide sequence ID" value="NZ_JAINVV010000008.1"/>
</dbReference>
<accession>A0ABS7PSD5</accession>
<dbReference type="Proteomes" id="UP000706039">
    <property type="component" value="Unassembled WGS sequence"/>
</dbReference>
<organism evidence="2 3">
    <name type="scientific">Sphingomonas colocasiae</name>
    <dbReference type="NCBI Taxonomy" id="1848973"/>
    <lineage>
        <taxon>Bacteria</taxon>
        <taxon>Pseudomonadati</taxon>
        <taxon>Pseudomonadota</taxon>
        <taxon>Alphaproteobacteria</taxon>
        <taxon>Sphingomonadales</taxon>
        <taxon>Sphingomonadaceae</taxon>
        <taxon>Sphingomonas</taxon>
    </lineage>
</organism>
<proteinExistence type="predicted"/>
<sequence>MSDQINHDHRPRRASWTHIALHVKDIEKTIAWYERYTHLKLLQRGQEMLGYNAWLGDSTTADNPFVLVLAQFFEGKDPFAPAQHPPMAPFAHIGIELPTKEAVDEVAARASADGCLGFGPKQMPKHVGYICMLKDPDGNNVEFSYDQGVYEKAREVWGA</sequence>
<dbReference type="InterPro" id="IPR037523">
    <property type="entry name" value="VOC_core"/>
</dbReference>
<gene>
    <name evidence="2" type="ORF">K7G82_18000</name>
</gene>
<dbReference type="SUPFAM" id="SSF54593">
    <property type="entry name" value="Glyoxalase/Bleomycin resistance protein/Dihydroxybiphenyl dioxygenase"/>
    <property type="match status" value="1"/>
</dbReference>
<dbReference type="Pfam" id="PF00903">
    <property type="entry name" value="Glyoxalase"/>
    <property type="match status" value="1"/>
</dbReference>
<feature type="domain" description="VOC" evidence="1">
    <location>
        <begin position="15"/>
        <end position="146"/>
    </location>
</feature>
<evidence type="ECO:0000259" key="1">
    <source>
        <dbReference type="PROSITE" id="PS51819"/>
    </source>
</evidence>
<dbReference type="Gene3D" id="3.10.180.10">
    <property type="entry name" value="2,3-Dihydroxybiphenyl 1,2-Dioxygenase, domain 1"/>
    <property type="match status" value="1"/>
</dbReference>
<evidence type="ECO:0000313" key="3">
    <source>
        <dbReference type="Proteomes" id="UP000706039"/>
    </source>
</evidence>
<dbReference type="InterPro" id="IPR051332">
    <property type="entry name" value="Fosfomycin_Res_Enzymes"/>
</dbReference>
<dbReference type="PANTHER" id="PTHR36113:SF3">
    <property type="entry name" value="SLL5075 PROTEIN"/>
    <property type="match status" value="1"/>
</dbReference>
<keyword evidence="3" id="KW-1185">Reference proteome</keyword>
<dbReference type="PANTHER" id="PTHR36113">
    <property type="entry name" value="LYASE, PUTATIVE-RELATED-RELATED"/>
    <property type="match status" value="1"/>
</dbReference>
<dbReference type="InterPro" id="IPR029068">
    <property type="entry name" value="Glyas_Bleomycin-R_OHBP_Dase"/>
</dbReference>
<dbReference type="EMBL" id="JAINVV010000008">
    <property type="protein sequence ID" value="MBY8824203.1"/>
    <property type="molecule type" value="Genomic_DNA"/>
</dbReference>
<reference evidence="2 3" key="1">
    <citation type="submission" date="2021-08" db="EMBL/GenBank/DDBJ databases">
        <authorList>
            <person name="Tuo L."/>
        </authorList>
    </citation>
    <scope>NUCLEOTIDE SEQUENCE [LARGE SCALE GENOMIC DNA]</scope>
    <source>
        <strain evidence="2 3">JCM 31229</strain>
    </source>
</reference>
<protein>
    <submittedName>
        <fullName evidence="2">VOC family protein</fullName>
    </submittedName>
</protein>
<dbReference type="PROSITE" id="PS51819">
    <property type="entry name" value="VOC"/>
    <property type="match status" value="1"/>
</dbReference>
<dbReference type="InterPro" id="IPR004360">
    <property type="entry name" value="Glyas_Fos-R_dOase_dom"/>
</dbReference>
<evidence type="ECO:0000313" key="2">
    <source>
        <dbReference type="EMBL" id="MBY8824203.1"/>
    </source>
</evidence>
<name>A0ABS7PSD5_9SPHN</name>
<comment type="caution">
    <text evidence="2">The sequence shown here is derived from an EMBL/GenBank/DDBJ whole genome shotgun (WGS) entry which is preliminary data.</text>
</comment>